<dbReference type="OrthoDB" id="161982at2157"/>
<dbReference type="PROSITE" id="PS50109">
    <property type="entry name" value="HIS_KIN"/>
    <property type="match status" value="1"/>
</dbReference>
<keyword evidence="1" id="KW-0812">Transmembrane</keyword>
<dbReference type="SUPFAM" id="SSF55785">
    <property type="entry name" value="PYP-like sensor domain (PAS domain)"/>
    <property type="match status" value="1"/>
</dbReference>
<dbReference type="InterPro" id="IPR003594">
    <property type="entry name" value="HATPase_dom"/>
</dbReference>
<dbReference type="RefSeq" id="WP_160066408.1">
    <property type="nucleotide sequence ID" value="NZ_WUYX01000053.1"/>
</dbReference>
<feature type="domain" description="Histidine kinase" evidence="2">
    <location>
        <begin position="351"/>
        <end position="558"/>
    </location>
</feature>
<keyword evidence="1" id="KW-0472">Membrane</keyword>
<dbReference type="CDD" id="cd00130">
    <property type="entry name" value="PAS"/>
    <property type="match status" value="1"/>
</dbReference>
<dbReference type="PANTHER" id="PTHR43065">
    <property type="entry name" value="SENSOR HISTIDINE KINASE"/>
    <property type="match status" value="1"/>
</dbReference>
<evidence type="ECO:0000313" key="6">
    <source>
        <dbReference type="Proteomes" id="UP000434101"/>
    </source>
</evidence>
<gene>
    <name evidence="5" type="ORF">GS429_16355</name>
</gene>
<dbReference type="InterPro" id="IPR005467">
    <property type="entry name" value="His_kinase_dom"/>
</dbReference>
<sequence length="571" mass="61839">MISIPWPAAASILSGVGTVVLFSYLWRHRGRPGVNWFLLTLVAQAVWCLSYGVSLLVFDPTLRWWLEVATWVGISWTGLPFLAFGLEYTGRGRLVQTPWFGALVSVPVLTTVLVATNPLHELVWSEFRLDPIFGAATVAYEFEALAFFAIMSGTVFAAAGTLLLFDTVVSYGPLYRTEALAVGLSTLPPGIALLVWLFGIGPVPQLNLSAAMFLPHVLLDAYAFVGGRMFTYSPSVRRTADQSAVEDLENPFLVVDTDERIVDCNPAAEALFGVTATDVLGEPFEHVTELSIDDGRTEVVTHTSRGERRELAASTSALQNGAGRAVGHTVILQDITDQRRREQRLAILNRVLRHNLRNDMTAVRGYVSLAADRANDDDLTATLESVHDDVDAVIEMGEKARDFERAIDTATDSPPPLAVRDVLESVAADIEASRDGRVEVAVPDDLAVRADRDLFELAFANLVENGLVHSTAEKPRVTVEVSGDSPARTVTVTVRDNGPGLPDHERSVLEQGEETALEHGSGLGLWIVTWCVTALGGDLEFDTDETGTAVSVRLPVVSESVEAAVQAPDPS</sequence>
<dbReference type="PRINTS" id="PR00344">
    <property type="entry name" value="BCTRLSENSOR"/>
</dbReference>
<accession>A0A6B0VP54</accession>
<dbReference type="InterPro" id="IPR035965">
    <property type="entry name" value="PAS-like_dom_sf"/>
</dbReference>
<dbReference type="Gene3D" id="3.30.565.10">
    <property type="entry name" value="Histidine kinase-like ATPase, C-terminal domain"/>
    <property type="match status" value="1"/>
</dbReference>
<feature type="domain" description="PAS" evidence="3">
    <location>
        <begin position="237"/>
        <end position="290"/>
    </location>
</feature>
<dbReference type="NCBIfam" id="TIGR00229">
    <property type="entry name" value="sensory_box"/>
    <property type="match status" value="1"/>
</dbReference>
<keyword evidence="6" id="KW-1185">Reference proteome</keyword>
<feature type="transmembrane region" description="Helical" evidence="1">
    <location>
        <begin position="144"/>
        <end position="165"/>
    </location>
</feature>
<dbReference type="GO" id="GO:0016772">
    <property type="term" value="F:transferase activity, transferring phosphorus-containing groups"/>
    <property type="evidence" value="ECO:0007669"/>
    <property type="project" value="InterPro"/>
</dbReference>
<dbReference type="SMART" id="SM00091">
    <property type="entry name" value="PAS"/>
    <property type="match status" value="1"/>
</dbReference>
<protein>
    <submittedName>
        <fullName evidence="5">PAS domain-containing protein</fullName>
    </submittedName>
</protein>
<proteinExistence type="predicted"/>
<dbReference type="Pfam" id="PF16927">
    <property type="entry name" value="HisKA_7TM"/>
    <property type="match status" value="1"/>
</dbReference>
<dbReference type="PROSITE" id="PS50112">
    <property type="entry name" value="PAS"/>
    <property type="match status" value="1"/>
</dbReference>
<evidence type="ECO:0000259" key="4">
    <source>
        <dbReference type="PROSITE" id="PS50113"/>
    </source>
</evidence>
<evidence type="ECO:0000259" key="2">
    <source>
        <dbReference type="PROSITE" id="PS50109"/>
    </source>
</evidence>
<dbReference type="Pfam" id="PF08448">
    <property type="entry name" value="PAS_4"/>
    <property type="match status" value="1"/>
</dbReference>
<dbReference type="SMART" id="SM00387">
    <property type="entry name" value="HATPase_c"/>
    <property type="match status" value="1"/>
</dbReference>
<organism evidence="5 6">
    <name type="scientific">Natronorubrum halalkaliphilum</name>
    <dbReference type="NCBI Taxonomy" id="2691917"/>
    <lineage>
        <taxon>Archaea</taxon>
        <taxon>Methanobacteriati</taxon>
        <taxon>Methanobacteriota</taxon>
        <taxon>Stenosarchaea group</taxon>
        <taxon>Halobacteria</taxon>
        <taxon>Halobacteriales</taxon>
        <taxon>Natrialbaceae</taxon>
        <taxon>Natronorubrum</taxon>
    </lineage>
</organism>
<dbReference type="SUPFAM" id="SSF55874">
    <property type="entry name" value="ATPase domain of HSP90 chaperone/DNA topoisomerase II/histidine kinase"/>
    <property type="match status" value="1"/>
</dbReference>
<dbReference type="InterPro" id="IPR004358">
    <property type="entry name" value="Sig_transdc_His_kin-like_C"/>
</dbReference>
<name>A0A6B0VP54_9EURY</name>
<dbReference type="InterPro" id="IPR000014">
    <property type="entry name" value="PAS"/>
</dbReference>
<comment type="caution">
    <text evidence="5">The sequence shown here is derived from an EMBL/GenBank/DDBJ whole genome shotgun (WGS) entry which is preliminary data.</text>
</comment>
<dbReference type="PROSITE" id="PS50113">
    <property type="entry name" value="PAC"/>
    <property type="match status" value="1"/>
</dbReference>
<feature type="transmembrane region" description="Helical" evidence="1">
    <location>
        <begin position="37"/>
        <end position="58"/>
    </location>
</feature>
<dbReference type="InterPro" id="IPR031621">
    <property type="entry name" value="HisKA_7TM"/>
</dbReference>
<keyword evidence="1" id="KW-1133">Transmembrane helix</keyword>
<reference evidence="5 6" key="1">
    <citation type="submission" date="2020-01" db="EMBL/GenBank/DDBJ databases">
        <title>Natronorubrum sp. JWXQ-INN 674 isolated from Inner Mongolia Autonomous Region of China.</title>
        <authorList>
            <person name="Xue Q."/>
        </authorList>
    </citation>
    <scope>NUCLEOTIDE SEQUENCE [LARGE SCALE GENOMIC DNA]</scope>
    <source>
        <strain evidence="5 6">JWXQ-INN-674</strain>
    </source>
</reference>
<dbReference type="InterPro" id="IPR000700">
    <property type="entry name" value="PAS-assoc_C"/>
</dbReference>
<dbReference type="Pfam" id="PF02518">
    <property type="entry name" value="HATPase_c"/>
    <property type="match status" value="1"/>
</dbReference>
<feature type="transmembrane region" description="Helical" evidence="1">
    <location>
        <begin position="98"/>
        <end position="119"/>
    </location>
</feature>
<feature type="domain" description="PAC" evidence="4">
    <location>
        <begin position="293"/>
        <end position="347"/>
    </location>
</feature>
<feature type="transmembrane region" description="Helical" evidence="1">
    <location>
        <begin position="6"/>
        <end position="25"/>
    </location>
</feature>
<dbReference type="Gene3D" id="3.30.450.20">
    <property type="entry name" value="PAS domain"/>
    <property type="match status" value="1"/>
</dbReference>
<dbReference type="Proteomes" id="UP000434101">
    <property type="component" value="Unassembled WGS sequence"/>
</dbReference>
<dbReference type="AlphaFoldDB" id="A0A6B0VP54"/>
<evidence type="ECO:0000259" key="3">
    <source>
        <dbReference type="PROSITE" id="PS50112"/>
    </source>
</evidence>
<evidence type="ECO:0000256" key="1">
    <source>
        <dbReference type="SAM" id="Phobius"/>
    </source>
</evidence>
<evidence type="ECO:0000313" key="5">
    <source>
        <dbReference type="EMBL" id="MXV63601.1"/>
    </source>
</evidence>
<feature type="transmembrane region" description="Helical" evidence="1">
    <location>
        <begin position="177"/>
        <end position="200"/>
    </location>
</feature>
<dbReference type="EMBL" id="WUYX01000053">
    <property type="protein sequence ID" value="MXV63601.1"/>
    <property type="molecule type" value="Genomic_DNA"/>
</dbReference>
<dbReference type="InterPro" id="IPR013656">
    <property type="entry name" value="PAS_4"/>
</dbReference>
<dbReference type="InterPro" id="IPR036890">
    <property type="entry name" value="HATPase_C_sf"/>
</dbReference>
<feature type="transmembrane region" description="Helical" evidence="1">
    <location>
        <begin position="64"/>
        <end position="86"/>
    </location>
</feature>